<dbReference type="Pfam" id="PF03743">
    <property type="entry name" value="TrbI"/>
    <property type="match status" value="1"/>
</dbReference>
<name>A0A510BQ33_VIBAL</name>
<feature type="compositionally biased region" description="Low complexity" evidence="6">
    <location>
        <begin position="109"/>
        <end position="125"/>
    </location>
</feature>
<comment type="similarity">
    <text evidence="2">Belongs to the TrbI/VirB10 family.</text>
</comment>
<feature type="region of interest" description="Disordered" evidence="6">
    <location>
        <begin position="222"/>
        <end position="264"/>
    </location>
</feature>
<comment type="subcellular location">
    <subcellularLocation>
        <location evidence="1">Membrane</location>
        <topology evidence="1">Single-pass membrane protein</topology>
    </subcellularLocation>
</comment>
<dbReference type="GO" id="GO:0016020">
    <property type="term" value="C:membrane"/>
    <property type="evidence" value="ECO:0007669"/>
    <property type="project" value="UniProtKB-SubCell"/>
</dbReference>
<evidence type="ECO:0000256" key="7">
    <source>
        <dbReference type="SAM" id="Phobius"/>
    </source>
</evidence>
<dbReference type="CDD" id="cd16429">
    <property type="entry name" value="VirB10"/>
    <property type="match status" value="1"/>
</dbReference>
<evidence type="ECO:0000313" key="8">
    <source>
        <dbReference type="EMBL" id="AXQ85540.1"/>
    </source>
</evidence>
<gene>
    <name evidence="8" type="primary">trbI</name>
    <name evidence="9" type="ORF">HKB35_19320</name>
</gene>
<feature type="region of interest" description="Disordered" evidence="6">
    <location>
        <begin position="166"/>
        <end position="188"/>
    </location>
</feature>
<feature type="region of interest" description="Disordered" evidence="6">
    <location>
        <begin position="100"/>
        <end position="144"/>
    </location>
</feature>
<keyword evidence="4 7" id="KW-1133">Transmembrane helix</keyword>
<dbReference type="Gene3D" id="2.40.128.260">
    <property type="entry name" value="Type IV secretion system, VirB10/TraB/TrbI"/>
    <property type="match status" value="1"/>
</dbReference>
<protein>
    <submittedName>
        <fullName evidence="8">Conjugative transfer protein TrbI</fullName>
    </submittedName>
    <submittedName>
        <fullName evidence="9">TrbI/VirB10 family protein</fullName>
    </submittedName>
</protein>
<feature type="region of interest" description="Disordered" evidence="6">
    <location>
        <begin position="1"/>
        <end position="24"/>
    </location>
</feature>
<keyword evidence="5 7" id="KW-0472">Membrane</keyword>
<evidence type="ECO:0000313" key="10">
    <source>
        <dbReference type="Proteomes" id="UP000565155"/>
    </source>
</evidence>
<reference evidence="9 10" key="2">
    <citation type="submission" date="2020-04" db="EMBL/GenBank/DDBJ databases">
        <title>Whole-genome sequencing of Vibrio spp. from China reveals different genetic environments of blaCTX-M-14 among diverse lineages.</title>
        <authorList>
            <person name="Zheng Z."/>
            <person name="Ye L."/>
            <person name="Chen S."/>
        </authorList>
    </citation>
    <scope>NUCLEOTIDE SEQUENCE [LARGE SCALE GENOMIC DNA]</scope>
    <source>
        <strain evidence="9 10">Vb1636</strain>
    </source>
</reference>
<evidence type="ECO:0000256" key="5">
    <source>
        <dbReference type="ARBA" id="ARBA00023136"/>
    </source>
</evidence>
<dbReference type="RefSeq" id="WP_012774853.1">
    <property type="nucleotide sequence ID" value="NZ_JABCMA010000029.1"/>
</dbReference>
<evidence type="ECO:0000256" key="2">
    <source>
        <dbReference type="ARBA" id="ARBA00010265"/>
    </source>
</evidence>
<evidence type="ECO:0000313" key="9">
    <source>
        <dbReference type="EMBL" id="NMR75770.1"/>
    </source>
</evidence>
<dbReference type="EMBL" id="JABCMA010000029">
    <property type="protein sequence ID" value="NMR75770.1"/>
    <property type="molecule type" value="Genomic_DNA"/>
</dbReference>
<evidence type="ECO:0000256" key="4">
    <source>
        <dbReference type="ARBA" id="ARBA00022989"/>
    </source>
</evidence>
<keyword evidence="8" id="KW-0614">Plasmid</keyword>
<accession>A0A510BQ33</accession>
<organism evidence="8">
    <name type="scientific">Vibrio alginolyticus</name>
    <dbReference type="NCBI Taxonomy" id="663"/>
    <lineage>
        <taxon>Bacteria</taxon>
        <taxon>Pseudomonadati</taxon>
        <taxon>Pseudomonadota</taxon>
        <taxon>Gammaproteobacteria</taxon>
        <taxon>Vibrionales</taxon>
        <taxon>Vibrionaceae</taxon>
        <taxon>Vibrio</taxon>
    </lineage>
</organism>
<geneLocation type="plasmid" evidence="8">
    <name>pVb1636</name>
</geneLocation>
<proteinExistence type="inferred from homology"/>
<dbReference type="AlphaFoldDB" id="A0A510BQ33"/>
<evidence type="ECO:0000256" key="1">
    <source>
        <dbReference type="ARBA" id="ARBA00004167"/>
    </source>
</evidence>
<evidence type="ECO:0000256" key="6">
    <source>
        <dbReference type="SAM" id="MobiDB-lite"/>
    </source>
</evidence>
<feature type="transmembrane region" description="Helical" evidence="7">
    <location>
        <begin position="31"/>
        <end position="50"/>
    </location>
</feature>
<dbReference type="EMBL" id="MH548371">
    <property type="protein sequence ID" value="AXQ85540.1"/>
    <property type="molecule type" value="Genomic_DNA"/>
</dbReference>
<reference evidence="8" key="1">
    <citation type="submission" date="2018-06" db="EMBL/GenBank/DDBJ databases">
        <title>Genetic characterization of a blaCTX-M-14-carrying plasmid in Vibrio alginolyticus.</title>
        <authorList>
            <person name="Zheng Z."/>
            <person name="Li R."/>
            <person name="Chen S."/>
        </authorList>
    </citation>
    <scope>NUCLEOTIDE SEQUENCE</scope>
    <source>
        <strain evidence="8">Vb1636</strain>
        <plasmid evidence="8">pVb1636</plasmid>
    </source>
</reference>
<dbReference type="InterPro" id="IPR042217">
    <property type="entry name" value="T4SS_VirB10/TrbI"/>
</dbReference>
<dbReference type="InterPro" id="IPR005498">
    <property type="entry name" value="T4SS_VirB10/TraB/TrbI"/>
</dbReference>
<sequence length="473" mass="50418">MSDKNDQMSPDASPGDMSKKTGVRRVNNRPVMILGGVLGSFLLVMMLVAADRSEQQNAPAEGQKEFAGNTSMFADEIAGTQEDGFIPAAQPPVIPDLEAGVQESEESTAESTASTTAVTVARPANPDLPPTPPQNPTLNSPEMDDEAQRIRMAKLQMLQEAVSARTGVQAVAPRSSNSAPAPGSRPETRKEMLAEIARVRSQTASLRSTDPNAVYQEGLAQAQNRNRGGGFGGSSSNSAPMLMQTSAQGGANGYGEFDSNGGDRWQLNSQMQAPRTPFELRAGFVIPATLISGINSDLPGQIMAQVSQNVSDTATGSHLLIPQGSRLIGSYSSDVAYGQERVLVAWQRIIFPDGKAMDIGSMPGADSAGYSGFHDQVNNHYVRIFGSAFLMSGITAGITLSQDNDNSSDGNDRQRASDALSEALGQQLGQVAVEMIRKNMNIAPTLEIRPGYRFNVIVTKDMTFSKPYSSFDY</sequence>
<keyword evidence="3 7" id="KW-0812">Transmembrane</keyword>
<dbReference type="Proteomes" id="UP000565155">
    <property type="component" value="Unassembled WGS sequence"/>
</dbReference>
<feature type="compositionally biased region" description="Pro residues" evidence="6">
    <location>
        <begin position="126"/>
        <end position="135"/>
    </location>
</feature>
<evidence type="ECO:0000256" key="3">
    <source>
        <dbReference type="ARBA" id="ARBA00022692"/>
    </source>
</evidence>